<sequence length="68" mass="7487">MARIAGEAASEYVVQKQRYFHSVHRLTHLKGPFDKVASVYVPLTLVALTSAMLARGLYNMSHGIGKKA</sequence>
<name>A0ACC2CBA6_DIPCM</name>
<organism evidence="1 2">
    <name type="scientific">Diphasiastrum complanatum</name>
    <name type="common">Issler's clubmoss</name>
    <name type="synonym">Lycopodium complanatum</name>
    <dbReference type="NCBI Taxonomy" id="34168"/>
    <lineage>
        <taxon>Eukaryota</taxon>
        <taxon>Viridiplantae</taxon>
        <taxon>Streptophyta</taxon>
        <taxon>Embryophyta</taxon>
        <taxon>Tracheophyta</taxon>
        <taxon>Lycopodiopsida</taxon>
        <taxon>Lycopodiales</taxon>
        <taxon>Lycopodiaceae</taxon>
        <taxon>Lycopodioideae</taxon>
        <taxon>Diphasiastrum</taxon>
    </lineage>
</organism>
<evidence type="ECO:0000313" key="2">
    <source>
        <dbReference type="Proteomes" id="UP001162992"/>
    </source>
</evidence>
<keyword evidence="2" id="KW-1185">Reference proteome</keyword>
<dbReference type="EMBL" id="CM055102">
    <property type="protein sequence ID" value="KAJ7539284.1"/>
    <property type="molecule type" value="Genomic_DNA"/>
</dbReference>
<protein>
    <submittedName>
        <fullName evidence="1">Uncharacterized protein</fullName>
    </submittedName>
</protein>
<dbReference type="Proteomes" id="UP001162992">
    <property type="component" value="Chromosome 11"/>
</dbReference>
<gene>
    <name evidence="1" type="ORF">O6H91_11G085000</name>
</gene>
<reference evidence="2" key="1">
    <citation type="journal article" date="2024" name="Proc. Natl. Acad. Sci. U.S.A.">
        <title>Extraordinary preservation of gene collinearity over three hundred million years revealed in homosporous lycophytes.</title>
        <authorList>
            <person name="Li C."/>
            <person name="Wickell D."/>
            <person name="Kuo L.Y."/>
            <person name="Chen X."/>
            <person name="Nie B."/>
            <person name="Liao X."/>
            <person name="Peng D."/>
            <person name="Ji J."/>
            <person name="Jenkins J."/>
            <person name="Williams M."/>
            <person name="Shu S."/>
            <person name="Plott C."/>
            <person name="Barry K."/>
            <person name="Rajasekar S."/>
            <person name="Grimwood J."/>
            <person name="Han X."/>
            <person name="Sun S."/>
            <person name="Hou Z."/>
            <person name="He W."/>
            <person name="Dai G."/>
            <person name="Sun C."/>
            <person name="Schmutz J."/>
            <person name="Leebens-Mack J.H."/>
            <person name="Li F.W."/>
            <person name="Wang L."/>
        </authorList>
    </citation>
    <scope>NUCLEOTIDE SEQUENCE [LARGE SCALE GENOMIC DNA]</scope>
    <source>
        <strain evidence="2">cv. PW_Plant_1</strain>
    </source>
</reference>
<evidence type="ECO:0000313" key="1">
    <source>
        <dbReference type="EMBL" id="KAJ7539284.1"/>
    </source>
</evidence>
<accession>A0ACC2CBA6</accession>
<proteinExistence type="predicted"/>
<comment type="caution">
    <text evidence="1">The sequence shown here is derived from an EMBL/GenBank/DDBJ whole genome shotgun (WGS) entry which is preliminary data.</text>
</comment>